<sequence>MLRGVRAVGRRRVQWLVTSAGALMVLVTLRDVFHTLWHPTRHAGLSRYVMRGLWELSARLGSHRRAAGIVGPLAMVTVVGTWAFTIILGWALIYWPHLPEAFSFAAGLKPEKHSGLLDALYVSMVTVATLGLGDIAPSAGWLRIVGPAESLVGFALLTATVSWILGIYPALTRRRALALRLSQLRRSGISAQQFEGAAGAALLESLAADVSRVSVDFAQYAESYYFHDGNDRTSLAVNIHHAAELADQGRRARHPDVRMTAAVLSRALEDLADILDRRFLRTGRTEPDVFRAFLDDHGPSGPGLG</sequence>
<dbReference type="SUPFAM" id="SSF81324">
    <property type="entry name" value="Voltage-gated potassium channels"/>
    <property type="match status" value="1"/>
</dbReference>
<keyword evidence="3" id="KW-0813">Transport</keyword>
<keyword evidence="3" id="KW-0407">Ion channel</keyword>
<evidence type="ECO:0000256" key="1">
    <source>
        <dbReference type="SAM" id="Phobius"/>
    </source>
</evidence>
<proteinExistence type="predicted"/>
<organism evidence="3 4">
    <name type="scientific">Streptomyces spirodelae</name>
    <dbReference type="NCBI Taxonomy" id="2812904"/>
    <lineage>
        <taxon>Bacteria</taxon>
        <taxon>Bacillati</taxon>
        <taxon>Actinomycetota</taxon>
        <taxon>Actinomycetes</taxon>
        <taxon>Kitasatosporales</taxon>
        <taxon>Streptomycetaceae</taxon>
        <taxon>Streptomyces</taxon>
    </lineage>
</organism>
<keyword evidence="4" id="KW-1185">Reference proteome</keyword>
<gene>
    <name evidence="3" type="ORF">JW592_01215</name>
</gene>
<protein>
    <submittedName>
        <fullName evidence="3">Two pore domain potassium channel family protein</fullName>
    </submittedName>
</protein>
<dbReference type="InterPro" id="IPR013099">
    <property type="entry name" value="K_chnl_dom"/>
</dbReference>
<keyword evidence="3" id="KW-0406">Ion transport</keyword>
<keyword evidence="1" id="KW-0472">Membrane</keyword>
<feature type="domain" description="Potassium channel" evidence="2">
    <location>
        <begin position="113"/>
        <end position="162"/>
    </location>
</feature>
<feature type="transmembrane region" description="Helical" evidence="1">
    <location>
        <begin position="151"/>
        <end position="171"/>
    </location>
</feature>
<dbReference type="Proteomes" id="UP001518976">
    <property type="component" value="Unassembled WGS sequence"/>
</dbReference>
<evidence type="ECO:0000313" key="4">
    <source>
        <dbReference type="Proteomes" id="UP001518976"/>
    </source>
</evidence>
<feature type="transmembrane region" description="Helical" evidence="1">
    <location>
        <begin position="116"/>
        <end position="139"/>
    </location>
</feature>
<evidence type="ECO:0000259" key="2">
    <source>
        <dbReference type="Pfam" id="PF07885"/>
    </source>
</evidence>
<keyword evidence="1" id="KW-0812">Transmembrane</keyword>
<accession>A0ABS3WLX1</accession>
<dbReference type="Pfam" id="PF07885">
    <property type="entry name" value="Ion_trans_2"/>
    <property type="match status" value="1"/>
</dbReference>
<dbReference type="Gene3D" id="1.10.287.70">
    <property type="match status" value="1"/>
</dbReference>
<dbReference type="GO" id="GO:0034220">
    <property type="term" value="P:monoatomic ion transmembrane transport"/>
    <property type="evidence" value="ECO:0007669"/>
    <property type="project" value="UniProtKB-KW"/>
</dbReference>
<comment type="caution">
    <text evidence="3">The sequence shown here is derived from an EMBL/GenBank/DDBJ whole genome shotgun (WGS) entry which is preliminary data.</text>
</comment>
<reference evidence="3 4" key="1">
    <citation type="submission" date="2021-02" db="EMBL/GenBank/DDBJ databases">
        <title>Streptomyces spirodelae sp. nov., isolated from duckweed.</title>
        <authorList>
            <person name="Saimee Y."/>
            <person name="Duangmal K."/>
        </authorList>
    </citation>
    <scope>NUCLEOTIDE SEQUENCE [LARGE SCALE GENOMIC DNA]</scope>
    <source>
        <strain evidence="3 4">DW4-2</strain>
    </source>
</reference>
<evidence type="ECO:0000313" key="3">
    <source>
        <dbReference type="EMBL" id="MBO8184108.1"/>
    </source>
</evidence>
<keyword evidence="1" id="KW-1133">Transmembrane helix</keyword>
<name>A0ABS3WLX1_9ACTN</name>
<dbReference type="EMBL" id="JAFFZN010000001">
    <property type="protein sequence ID" value="MBO8184108.1"/>
    <property type="molecule type" value="Genomic_DNA"/>
</dbReference>
<feature type="transmembrane region" description="Helical" evidence="1">
    <location>
        <begin position="69"/>
        <end position="95"/>
    </location>
</feature>